<protein>
    <submittedName>
        <fullName evidence="2">Uncharacterized protein</fullName>
    </submittedName>
</protein>
<feature type="compositionally biased region" description="Gly residues" evidence="1">
    <location>
        <begin position="22"/>
        <end position="36"/>
    </location>
</feature>
<feature type="region of interest" description="Disordered" evidence="1">
    <location>
        <begin position="1"/>
        <end position="85"/>
    </location>
</feature>
<evidence type="ECO:0000256" key="1">
    <source>
        <dbReference type="SAM" id="MobiDB-lite"/>
    </source>
</evidence>
<name>A0ABN7AW83_9HEMI</name>
<dbReference type="EMBL" id="AP028914">
    <property type="protein sequence ID" value="BES95564.1"/>
    <property type="molecule type" value="Genomic_DNA"/>
</dbReference>
<keyword evidence="3" id="KW-1185">Reference proteome</keyword>
<accession>A0ABN7AW83</accession>
<organism evidence="2 3">
    <name type="scientific">Nesidiocoris tenuis</name>
    <dbReference type="NCBI Taxonomy" id="355587"/>
    <lineage>
        <taxon>Eukaryota</taxon>
        <taxon>Metazoa</taxon>
        <taxon>Ecdysozoa</taxon>
        <taxon>Arthropoda</taxon>
        <taxon>Hexapoda</taxon>
        <taxon>Insecta</taxon>
        <taxon>Pterygota</taxon>
        <taxon>Neoptera</taxon>
        <taxon>Paraneoptera</taxon>
        <taxon>Hemiptera</taxon>
        <taxon>Heteroptera</taxon>
        <taxon>Panheteroptera</taxon>
        <taxon>Cimicomorpha</taxon>
        <taxon>Miridae</taxon>
        <taxon>Dicyphina</taxon>
        <taxon>Nesidiocoris</taxon>
    </lineage>
</organism>
<feature type="region of interest" description="Disordered" evidence="1">
    <location>
        <begin position="102"/>
        <end position="136"/>
    </location>
</feature>
<evidence type="ECO:0000313" key="2">
    <source>
        <dbReference type="EMBL" id="BES95564.1"/>
    </source>
</evidence>
<feature type="compositionally biased region" description="Basic and acidic residues" evidence="1">
    <location>
        <begin position="120"/>
        <end position="136"/>
    </location>
</feature>
<sequence>MKPSRLAAPPNPAVFRAESAEDGGGFPGNSPPGGRGPSSAVRPRAGRGRGRPSGSPGVQLIREEHLASSRNDTRSRSAFAYPVRTRAYRPLARARSAVSLALAAAPAPAAPRPSTGQSFRELEPRRQPHPVRDASR</sequence>
<gene>
    <name evidence="2" type="ORF">NTJ_08370</name>
</gene>
<reference evidence="2 3" key="1">
    <citation type="submission" date="2023-09" db="EMBL/GenBank/DDBJ databases">
        <title>Nesidiocoris tenuis whole genome shotgun sequence.</title>
        <authorList>
            <person name="Shibata T."/>
            <person name="Shimoda M."/>
            <person name="Kobayashi T."/>
            <person name="Uehara T."/>
        </authorList>
    </citation>
    <scope>NUCLEOTIDE SEQUENCE [LARGE SCALE GENOMIC DNA]</scope>
    <source>
        <strain evidence="2 3">Japan</strain>
    </source>
</reference>
<evidence type="ECO:0000313" key="3">
    <source>
        <dbReference type="Proteomes" id="UP001307889"/>
    </source>
</evidence>
<dbReference type="Proteomes" id="UP001307889">
    <property type="component" value="Chromosome 6"/>
</dbReference>
<feature type="compositionally biased region" description="Basic and acidic residues" evidence="1">
    <location>
        <begin position="61"/>
        <end position="75"/>
    </location>
</feature>
<proteinExistence type="predicted"/>